<proteinExistence type="predicted"/>
<protein>
    <submittedName>
        <fullName evidence="2">Uncharacterized protein</fullName>
    </submittedName>
</protein>
<feature type="transmembrane region" description="Helical" evidence="1">
    <location>
        <begin position="30"/>
        <end position="53"/>
    </location>
</feature>
<keyword evidence="1" id="KW-0472">Membrane</keyword>
<dbReference type="RefSeq" id="XP_007316086.1">
    <property type="nucleotide sequence ID" value="XM_007316024.1"/>
</dbReference>
<keyword evidence="1" id="KW-0812">Transmembrane</keyword>
<dbReference type="KEGG" id="sla:SERLADRAFT_383896"/>
<organism>
    <name type="scientific">Serpula lacrymans var. lacrymans (strain S7.9)</name>
    <name type="common">Dry rot fungus</name>
    <dbReference type="NCBI Taxonomy" id="578457"/>
    <lineage>
        <taxon>Eukaryota</taxon>
        <taxon>Fungi</taxon>
        <taxon>Dikarya</taxon>
        <taxon>Basidiomycota</taxon>
        <taxon>Agaricomycotina</taxon>
        <taxon>Agaricomycetes</taxon>
        <taxon>Agaricomycetidae</taxon>
        <taxon>Boletales</taxon>
        <taxon>Coniophorineae</taxon>
        <taxon>Serpulaceae</taxon>
        <taxon>Serpula</taxon>
    </lineage>
</organism>
<dbReference type="EMBL" id="GL945431">
    <property type="protein sequence ID" value="EGO27995.1"/>
    <property type="molecule type" value="Genomic_DNA"/>
</dbReference>
<dbReference type="Proteomes" id="UP000008064">
    <property type="component" value="Unassembled WGS sequence"/>
</dbReference>
<dbReference type="AlphaFoldDB" id="F8NN74"/>
<dbReference type="GeneID" id="18811075"/>
<dbReference type="HOGENOM" id="CLU_3051850_0_0_1"/>
<sequence>MQHLHDFSEKQQYLIPNGKSKLLLEYSYGFIIQIIKLVTSTITITIVMVLSYFI</sequence>
<name>F8NN74_SERL9</name>
<keyword evidence="1" id="KW-1133">Transmembrane helix</keyword>
<evidence type="ECO:0000256" key="1">
    <source>
        <dbReference type="SAM" id="Phobius"/>
    </source>
</evidence>
<accession>F8NN74</accession>
<reference evidence="2" key="1">
    <citation type="submission" date="2011-04" db="EMBL/GenBank/DDBJ databases">
        <title>Evolution of plant cell wall degrading machinery underlies the functional diversity of forest fungi.</title>
        <authorList>
            <consortium name="US DOE Joint Genome Institute (JGI-PGF)"/>
            <person name="Eastwood D.C."/>
            <person name="Floudas D."/>
            <person name="Binder M."/>
            <person name="Majcherczyk A."/>
            <person name="Schneider P."/>
            <person name="Aerts A."/>
            <person name="Asiegbu F.O."/>
            <person name="Baker S.E."/>
            <person name="Barry K."/>
            <person name="Bendiksby M."/>
            <person name="Blumentritt M."/>
            <person name="Coutinho P.M."/>
            <person name="Cullen D."/>
            <person name="Cullen D."/>
            <person name="Gathman A."/>
            <person name="Goodell B."/>
            <person name="Henrissat B."/>
            <person name="Ihrmark K."/>
            <person name="Kauserud H."/>
            <person name="Kohler A."/>
            <person name="LaButti K."/>
            <person name="Lapidus A."/>
            <person name="Lavin J.L."/>
            <person name="Lee Y.-H."/>
            <person name="Lindquist E."/>
            <person name="Lilly W."/>
            <person name="Lucas S."/>
            <person name="Morin E."/>
            <person name="Murat C."/>
            <person name="Oguiza J.A."/>
            <person name="Park J."/>
            <person name="Pisabarro A.G."/>
            <person name="Riley R."/>
            <person name="Rosling A."/>
            <person name="Salamov A."/>
            <person name="Schmidt O."/>
            <person name="Schmutz J."/>
            <person name="Skrede I."/>
            <person name="Stenlid J."/>
            <person name="Wiebenga A."/>
            <person name="Xie X."/>
            <person name="Kues U."/>
            <person name="Hibbett D.S."/>
            <person name="Hoffmeister D."/>
            <person name="Hogberg N."/>
            <person name="Martin F."/>
            <person name="Grigoriev I.V."/>
            <person name="Watkinson S.C."/>
        </authorList>
    </citation>
    <scope>NUCLEOTIDE SEQUENCE</scope>
    <source>
        <strain evidence="2">S7.9</strain>
    </source>
</reference>
<evidence type="ECO:0000313" key="2">
    <source>
        <dbReference type="EMBL" id="EGO27995.1"/>
    </source>
</evidence>
<gene>
    <name evidence="2" type="ORF">SERLADRAFT_383896</name>
</gene>